<sequence>MQVNYIELVEKKINEILTKFYQLKQENILLKRELEKEKQKNQHVRIKVEKLLQKIEELNIDK</sequence>
<evidence type="ECO:0000256" key="1">
    <source>
        <dbReference type="SAM" id="Coils"/>
    </source>
</evidence>
<proteinExistence type="predicted"/>
<evidence type="ECO:0008006" key="4">
    <source>
        <dbReference type="Google" id="ProtNLM"/>
    </source>
</evidence>
<accession>A0A1H0B9Y3</accession>
<keyword evidence="3" id="KW-1185">Reference proteome</keyword>
<organism evidence="2 3">
    <name type="scientific">Desulfonauticus submarinus</name>
    <dbReference type="NCBI Taxonomy" id="206665"/>
    <lineage>
        <taxon>Bacteria</taxon>
        <taxon>Pseudomonadati</taxon>
        <taxon>Thermodesulfobacteriota</taxon>
        <taxon>Desulfovibrionia</taxon>
        <taxon>Desulfovibrionales</taxon>
        <taxon>Desulfonauticaceae</taxon>
        <taxon>Desulfonauticus</taxon>
    </lineage>
</organism>
<protein>
    <recommendedName>
        <fullName evidence="4">Cell division protein ZapB</fullName>
    </recommendedName>
</protein>
<dbReference type="Proteomes" id="UP000199602">
    <property type="component" value="Unassembled WGS sequence"/>
</dbReference>
<reference evidence="2 3" key="1">
    <citation type="submission" date="2016-10" db="EMBL/GenBank/DDBJ databases">
        <authorList>
            <person name="de Groot N.N."/>
        </authorList>
    </citation>
    <scope>NUCLEOTIDE SEQUENCE [LARGE SCALE GENOMIC DNA]</scope>
    <source>
        <strain evidence="2 3">DSM 15269</strain>
    </source>
</reference>
<dbReference type="STRING" id="206665.SAMN04488516_10294"/>
<name>A0A1H0B9Y3_9BACT</name>
<gene>
    <name evidence="2" type="ORF">SAMN04488516_10294</name>
</gene>
<keyword evidence="1" id="KW-0175">Coiled coil</keyword>
<feature type="coiled-coil region" evidence="1">
    <location>
        <begin position="20"/>
        <end position="61"/>
    </location>
</feature>
<evidence type="ECO:0000313" key="2">
    <source>
        <dbReference type="EMBL" id="SDN42437.1"/>
    </source>
</evidence>
<evidence type="ECO:0000313" key="3">
    <source>
        <dbReference type="Proteomes" id="UP000199602"/>
    </source>
</evidence>
<dbReference type="AlphaFoldDB" id="A0A1H0B9Y3"/>
<dbReference type="RefSeq" id="WP_092063131.1">
    <property type="nucleotide sequence ID" value="NZ_FNIN01000002.1"/>
</dbReference>
<dbReference type="EMBL" id="FNIN01000002">
    <property type="protein sequence ID" value="SDN42437.1"/>
    <property type="molecule type" value="Genomic_DNA"/>
</dbReference>